<proteinExistence type="predicted"/>
<evidence type="ECO:0000313" key="1">
    <source>
        <dbReference type="EMBL" id="OIQ85096.1"/>
    </source>
</evidence>
<protein>
    <submittedName>
        <fullName evidence="1">Uncharacterized protein</fullName>
    </submittedName>
</protein>
<organism evidence="1">
    <name type="scientific">mine drainage metagenome</name>
    <dbReference type="NCBI Taxonomy" id="410659"/>
    <lineage>
        <taxon>unclassified sequences</taxon>
        <taxon>metagenomes</taxon>
        <taxon>ecological metagenomes</taxon>
    </lineage>
</organism>
<comment type="caution">
    <text evidence="1">The sequence shown here is derived from an EMBL/GenBank/DDBJ whole genome shotgun (WGS) entry which is preliminary data.</text>
</comment>
<accession>A0A1J5QNY0</accession>
<sequence length="96" mass="10373">MNSATLPPAARRAALSELGHAQRVLALARLGRLAPIDALHRAVDAVDVAWCMFGRTRVRIARQVLAQLERGQLPQRQGCIDAVRELSVLLASEAPA</sequence>
<reference evidence="1" key="1">
    <citation type="submission" date="2016-10" db="EMBL/GenBank/DDBJ databases">
        <title>Sequence of Gallionella enrichment culture.</title>
        <authorList>
            <person name="Poehlein A."/>
            <person name="Muehling M."/>
            <person name="Daniel R."/>
        </authorList>
    </citation>
    <scope>NUCLEOTIDE SEQUENCE</scope>
</reference>
<gene>
    <name evidence="1" type="ORF">GALL_330680</name>
</gene>
<dbReference type="AlphaFoldDB" id="A0A1J5QNY0"/>
<name>A0A1J5QNY0_9ZZZZ</name>
<dbReference type="EMBL" id="MLJW01000568">
    <property type="protein sequence ID" value="OIQ85096.1"/>
    <property type="molecule type" value="Genomic_DNA"/>
</dbReference>